<dbReference type="AlphaFoldDB" id="A0A6A4DZK2"/>
<evidence type="ECO:0000313" key="1">
    <source>
        <dbReference type="EMBL" id="KAE9315556.1"/>
    </source>
</evidence>
<evidence type="ECO:0000313" key="2">
    <source>
        <dbReference type="Proteomes" id="UP000434957"/>
    </source>
</evidence>
<dbReference type="EMBL" id="QXFT01001559">
    <property type="protein sequence ID" value="KAE9315556.1"/>
    <property type="molecule type" value="Genomic_DNA"/>
</dbReference>
<reference evidence="1 2" key="1">
    <citation type="submission" date="2018-08" db="EMBL/GenBank/DDBJ databases">
        <title>Genomic investigation of the strawberry pathogen Phytophthora fragariae indicates pathogenicity is determined by transcriptional variation in three key races.</title>
        <authorList>
            <person name="Adams T.M."/>
            <person name="Armitage A.D."/>
            <person name="Sobczyk M.K."/>
            <person name="Bates H.J."/>
            <person name="Dunwell J.M."/>
            <person name="Nellist C.F."/>
            <person name="Harrison R.J."/>
        </authorList>
    </citation>
    <scope>NUCLEOTIDE SEQUENCE [LARGE SCALE GENOMIC DNA]</scope>
    <source>
        <strain evidence="1 2">SCRP333</strain>
    </source>
</reference>
<proteinExistence type="predicted"/>
<name>A0A6A4DZK2_9STRA</name>
<protein>
    <submittedName>
        <fullName evidence="1">Uncharacterized protein</fullName>
    </submittedName>
</protein>
<gene>
    <name evidence="1" type="ORF">PR003_g18954</name>
</gene>
<dbReference type="Proteomes" id="UP000434957">
    <property type="component" value="Unassembled WGS sequence"/>
</dbReference>
<organism evidence="1 2">
    <name type="scientific">Phytophthora rubi</name>
    <dbReference type="NCBI Taxonomy" id="129364"/>
    <lineage>
        <taxon>Eukaryota</taxon>
        <taxon>Sar</taxon>
        <taxon>Stramenopiles</taxon>
        <taxon>Oomycota</taxon>
        <taxon>Peronosporomycetes</taxon>
        <taxon>Peronosporales</taxon>
        <taxon>Peronosporaceae</taxon>
        <taxon>Phytophthora</taxon>
    </lineage>
</organism>
<keyword evidence="2" id="KW-1185">Reference proteome</keyword>
<accession>A0A6A4DZK2</accession>
<sequence>MFSVINSILASLPATCARGRWCACFAAAPDAPLGRRQVNPTHMYCTLHLC</sequence>
<comment type="caution">
    <text evidence="1">The sequence shown here is derived from an EMBL/GenBank/DDBJ whole genome shotgun (WGS) entry which is preliminary data.</text>
</comment>